<dbReference type="Proteomes" id="UP000398619">
    <property type="component" value="Unassembled WGS sequence"/>
</dbReference>
<dbReference type="EMBL" id="CYXO01000001">
    <property type="protein sequence ID" value="CUM69685.1"/>
    <property type="molecule type" value="Genomic_DNA"/>
</dbReference>
<evidence type="ECO:0000313" key="4">
    <source>
        <dbReference type="Proteomes" id="UP000398619"/>
    </source>
</evidence>
<name>A0A173QVQ4_9FIRM</name>
<dbReference type="AlphaFoldDB" id="A0A173QVQ4"/>
<sequence>MEANASTNAEFVLATLGNDAGMYGAVKMVL</sequence>
<reference evidence="2 4" key="2">
    <citation type="submission" date="2019-07" db="EMBL/GenBank/DDBJ databases">
        <authorList>
            <person name="Hibberd C M."/>
            <person name="Gehrig L. J."/>
            <person name="Chang H.-W."/>
            <person name="Venkatesh S."/>
        </authorList>
    </citation>
    <scope>NUCLEOTIDE SEQUENCE [LARGE SCALE GENOMIC DNA]</scope>
    <source>
        <strain evidence="2">Dorea_longicatena_SSTS_Bg7063</strain>
    </source>
</reference>
<dbReference type="Proteomes" id="UP000095597">
    <property type="component" value="Unassembled WGS sequence"/>
</dbReference>
<dbReference type="EMBL" id="CABHNM010000050">
    <property type="protein sequence ID" value="VUX15948.1"/>
    <property type="molecule type" value="Genomic_DNA"/>
</dbReference>
<organism evidence="1 3">
    <name type="scientific">Dorea longicatena</name>
    <dbReference type="NCBI Taxonomy" id="88431"/>
    <lineage>
        <taxon>Bacteria</taxon>
        <taxon>Bacillati</taxon>
        <taxon>Bacillota</taxon>
        <taxon>Clostridia</taxon>
        <taxon>Lachnospirales</taxon>
        <taxon>Lachnospiraceae</taxon>
        <taxon>Dorea</taxon>
    </lineage>
</organism>
<evidence type="ECO:0000313" key="3">
    <source>
        <dbReference type="Proteomes" id="UP000095597"/>
    </source>
</evidence>
<evidence type="ECO:0000313" key="2">
    <source>
        <dbReference type="EMBL" id="VUX15948.1"/>
    </source>
</evidence>
<reference evidence="1 3" key="1">
    <citation type="submission" date="2015-09" db="EMBL/GenBank/DDBJ databases">
        <authorList>
            <consortium name="Pathogen Informatics"/>
        </authorList>
    </citation>
    <scope>NUCLEOTIDE SEQUENCE [LARGE SCALE GENOMIC DNA]</scope>
    <source>
        <strain evidence="1 3">2789STDY5834961</strain>
    </source>
</reference>
<accession>A0A173QVQ4</accession>
<gene>
    <name evidence="2" type="ORF">DLSSTS7063_02220</name>
    <name evidence="1" type="ORF">ERS852573_00090</name>
</gene>
<protein>
    <submittedName>
        <fullName evidence="1">Uncharacterized protein</fullName>
    </submittedName>
</protein>
<evidence type="ECO:0000313" key="1">
    <source>
        <dbReference type="EMBL" id="CUM69685.1"/>
    </source>
</evidence>
<proteinExistence type="predicted"/>